<dbReference type="Gene3D" id="3.40.50.1820">
    <property type="entry name" value="alpha/beta hydrolase"/>
    <property type="match status" value="1"/>
</dbReference>
<comment type="caution">
    <text evidence="2">The sequence shown here is derived from an EMBL/GenBank/DDBJ whole genome shotgun (WGS) entry which is preliminary data.</text>
</comment>
<accession>A0A5D3WP56</accession>
<proteinExistence type="predicted"/>
<name>A0A5D3WP56_9BACT</name>
<organism evidence="2 3">
    <name type="scientific">Geothermobacter ehrlichii</name>
    <dbReference type="NCBI Taxonomy" id="213224"/>
    <lineage>
        <taxon>Bacteria</taxon>
        <taxon>Pseudomonadati</taxon>
        <taxon>Thermodesulfobacteriota</taxon>
        <taxon>Desulfuromonadia</taxon>
        <taxon>Desulfuromonadales</taxon>
        <taxon>Geothermobacteraceae</taxon>
        <taxon>Geothermobacter</taxon>
    </lineage>
</organism>
<dbReference type="SUPFAM" id="SSF53474">
    <property type="entry name" value="alpha/beta-Hydrolases"/>
    <property type="match status" value="1"/>
</dbReference>
<keyword evidence="3" id="KW-1185">Reference proteome</keyword>
<dbReference type="OrthoDB" id="8903860at2"/>
<feature type="domain" description="AB hydrolase-1" evidence="1">
    <location>
        <begin position="4"/>
        <end position="132"/>
    </location>
</feature>
<sequence length="174" mass="18982">MATVVFCHGKESGPNGTKIRYLAPLAEKRGWKVLAPDFSDLPDPEARVDRLLAACGELARPLVLVGSSMGGYVAIRASGALRPEGLLLLAPAVGLPGYPQRAPRPRAEQIAVIHGWGDDVIPADIAIDWARSHRLELHLVDDVHVLTGRLEFLGDRFEVLLTAVENRRREVECP</sequence>
<evidence type="ECO:0000313" key="3">
    <source>
        <dbReference type="Proteomes" id="UP000324159"/>
    </source>
</evidence>
<dbReference type="Pfam" id="PF12697">
    <property type="entry name" value="Abhydrolase_6"/>
    <property type="match status" value="1"/>
</dbReference>
<evidence type="ECO:0000313" key="2">
    <source>
        <dbReference type="EMBL" id="TYO99986.1"/>
    </source>
</evidence>
<gene>
    <name evidence="2" type="ORF">EDC39_101147</name>
</gene>
<reference evidence="2 3" key="1">
    <citation type="submission" date="2019-07" db="EMBL/GenBank/DDBJ databases">
        <title>Genomic Encyclopedia of Type Strains, Phase IV (KMG-IV): sequencing the most valuable type-strain genomes for metagenomic binning, comparative biology and taxonomic classification.</title>
        <authorList>
            <person name="Goeker M."/>
        </authorList>
    </citation>
    <scope>NUCLEOTIDE SEQUENCE [LARGE SCALE GENOMIC DNA]</scope>
    <source>
        <strain evidence="2 3">SS015</strain>
    </source>
</reference>
<dbReference type="GO" id="GO:0016787">
    <property type="term" value="F:hydrolase activity"/>
    <property type="evidence" value="ECO:0007669"/>
    <property type="project" value="UniProtKB-KW"/>
</dbReference>
<keyword evidence="2" id="KW-0378">Hydrolase</keyword>
<evidence type="ECO:0000259" key="1">
    <source>
        <dbReference type="Pfam" id="PF12697"/>
    </source>
</evidence>
<dbReference type="EMBL" id="VNIB01000001">
    <property type="protein sequence ID" value="TYO99986.1"/>
    <property type="molecule type" value="Genomic_DNA"/>
</dbReference>
<dbReference type="AlphaFoldDB" id="A0A5D3WP56"/>
<protein>
    <submittedName>
        <fullName evidence="2">Alpha/beta superfamily hydrolase</fullName>
    </submittedName>
</protein>
<dbReference type="InterPro" id="IPR000073">
    <property type="entry name" value="AB_hydrolase_1"/>
</dbReference>
<dbReference type="Proteomes" id="UP000324159">
    <property type="component" value="Unassembled WGS sequence"/>
</dbReference>
<dbReference type="RefSeq" id="WP_148894179.1">
    <property type="nucleotide sequence ID" value="NZ_VNIB01000001.1"/>
</dbReference>
<dbReference type="InterPro" id="IPR029058">
    <property type="entry name" value="AB_hydrolase_fold"/>
</dbReference>